<feature type="compositionally biased region" description="Basic and acidic residues" evidence="1">
    <location>
        <begin position="40"/>
        <end position="73"/>
    </location>
</feature>
<reference evidence="3" key="1">
    <citation type="submission" date="2022-11" db="UniProtKB">
        <authorList>
            <consortium name="WormBaseParasite"/>
        </authorList>
    </citation>
    <scope>IDENTIFICATION</scope>
</reference>
<feature type="region of interest" description="Disordered" evidence="1">
    <location>
        <begin position="1"/>
        <end position="75"/>
    </location>
</feature>
<organism evidence="2 3">
    <name type="scientific">Panagrolaimus davidi</name>
    <dbReference type="NCBI Taxonomy" id="227884"/>
    <lineage>
        <taxon>Eukaryota</taxon>
        <taxon>Metazoa</taxon>
        <taxon>Ecdysozoa</taxon>
        <taxon>Nematoda</taxon>
        <taxon>Chromadorea</taxon>
        <taxon>Rhabditida</taxon>
        <taxon>Tylenchina</taxon>
        <taxon>Panagrolaimomorpha</taxon>
        <taxon>Panagrolaimoidea</taxon>
        <taxon>Panagrolaimidae</taxon>
        <taxon>Panagrolaimus</taxon>
    </lineage>
</organism>
<dbReference type="AlphaFoldDB" id="A0A914PM51"/>
<proteinExistence type="predicted"/>
<feature type="compositionally biased region" description="Basic and acidic residues" evidence="1">
    <location>
        <begin position="8"/>
        <end position="18"/>
    </location>
</feature>
<evidence type="ECO:0000313" key="2">
    <source>
        <dbReference type="Proteomes" id="UP000887578"/>
    </source>
</evidence>
<name>A0A914PM51_9BILA</name>
<accession>A0A914PM51</accession>
<evidence type="ECO:0000313" key="3">
    <source>
        <dbReference type="WBParaSite" id="PDA_v2.g19557.t1"/>
    </source>
</evidence>
<dbReference type="WBParaSite" id="PDA_v2.g19557.t1">
    <property type="protein sequence ID" value="PDA_v2.g19557.t1"/>
    <property type="gene ID" value="PDA_v2.g19557"/>
</dbReference>
<sequence length="90" mass="10748">MISRNKNKSKDEKNESSIKKAKKEFFLPPRPPSFNPVQEKQIDEGIEYQEKLDREYYTPHSDEEPDSAKEPKTHFVSVPMKEARYWYGLR</sequence>
<dbReference type="Proteomes" id="UP000887578">
    <property type="component" value="Unplaced"/>
</dbReference>
<evidence type="ECO:0000256" key="1">
    <source>
        <dbReference type="SAM" id="MobiDB-lite"/>
    </source>
</evidence>
<keyword evidence="2" id="KW-1185">Reference proteome</keyword>
<protein>
    <submittedName>
        <fullName evidence="3">Uncharacterized protein</fullName>
    </submittedName>
</protein>